<dbReference type="InterPro" id="IPR050267">
    <property type="entry name" value="Anti-sigma-factor_SerPK"/>
</dbReference>
<dbReference type="EMBL" id="SSOD01000018">
    <property type="protein sequence ID" value="THF57256.1"/>
    <property type="molecule type" value="Genomic_DNA"/>
</dbReference>
<dbReference type="CDD" id="cd16936">
    <property type="entry name" value="HATPase_RsbW-like"/>
    <property type="match status" value="1"/>
</dbReference>
<keyword evidence="1" id="KW-0808">Transferase</keyword>
<comment type="caution">
    <text evidence="3">The sequence shown here is derived from an EMBL/GenBank/DDBJ whole genome shotgun (WGS) entry which is preliminary data.</text>
</comment>
<keyword evidence="4" id="KW-1185">Reference proteome</keyword>
<dbReference type="PANTHER" id="PTHR35526">
    <property type="entry name" value="ANTI-SIGMA-F FACTOR RSBW-RELATED"/>
    <property type="match status" value="1"/>
</dbReference>
<keyword evidence="1" id="KW-0418">Kinase</keyword>
<protein>
    <submittedName>
        <fullName evidence="3">ATP-binding protein</fullName>
    </submittedName>
</protein>
<dbReference type="InterPro" id="IPR036890">
    <property type="entry name" value="HATPase_C_sf"/>
</dbReference>
<sequence length="166" mass="17931">MPAAGDGAPCAAARRRRPCTASSDVVSTDFEQTLSTDLGAIPALADAFAEWAEEAGVAAGTVFQVNLALEELITNVILHGLGPGAPGRISLRVRRQDDVLEMELRDDAPPFDPFQLPPPVLTQGIEEREVGGLGVHFVRTLMDEWHYAREDGHNLVRLRKVLEAAP</sequence>
<dbReference type="InterPro" id="IPR003594">
    <property type="entry name" value="HATPase_dom"/>
</dbReference>
<dbReference type="Proteomes" id="UP000307956">
    <property type="component" value="Unassembled WGS sequence"/>
</dbReference>
<evidence type="ECO:0000313" key="4">
    <source>
        <dbReference type="Proteomes" id="UP000307956"/>
    </source>
</evidence>
<dbReference type="AlphaFoldDB" id="A0A4S4AEP4"/>
<dbReference type="SUPFAM" id="SSF55874">
    <property type="entry name" value="ATPase domain of HSP90 chaperone/DNA topoisomerase II/histidine kinase"/>
    <property type="match status" value="1"/>
</dbReference>
<dbReference type="Pfam" id="PF13581">
    <property type="entry name" value="HATPase_c_2"/>
    <property type="match status" value="1"/>
</dbReference>
<keyword evidence="3" id="KW-0067">ATP-binding</keyword>
<feature type="domain" description="Histidine kinase/HSP90-like ATPase" evidence="2">
    <location>
        <begin position="35"/>
        <end position="160"/>
    </location>
</feature>
<evidence type="ECO:0000259" key="2">
    <source>
        <dbReference type="Pfam" id="PF13581"/>
    </source>
</evidence>
<name>A0A4S4AEP4_9RHOO</name>
<accession>A0A4S4AEP4</accession>
<reference evidence="3 4" key="1">
    <citation type="submission" date="2019-04" db="EMBL/GenBank/DDBJ databases">
        <title>Azoarcus rhizosphaerae sp. nov. isolated from rhizosphere of Ficus religiosa.</title>
        <authorList>
            <person name="Lin S.-Y."/>
            <person name="Hameed A."/>
            <person name="Hsu Y.-H."/>
            <person name="Young C.-C."/>
        </authorList>
    </citation>
    <scope>NUCLEOTIDE SEQUENCE [LARGE SCALE GENOMIC DNA]</scope>
    <source>
        <strain evidence="3 4">CC-YHH848</strain>
    </source>
</reference>
<organism evidence="3 4">
    <name type="scientific">Pseudothauera rhizosphaerae</name>
    <dbReference type="NCBI Taxonomy" id="2565932"/>
    <lineage>
        <taxon>Bacteria</taxon>
        <taxon>Pseudomonadati</taxon>
        <taxon>Pseudomonadota</taxon>
        <taxon>Betaproteobacteria</taxon>
        <taxon>Rhodocyclales</taxon>
        <taxon>Zoogloeaceae</taxon>
        <taxon>Pseudothauera</taxon>
    </lineage>
</organism>
<dbReference type="PANTHER" id="PTHR35526:SF6">
    <property type="entry name" value="SLR1861 PROTEIN"/>
    <property type="match status" value="1"/>
</dbReference>
<dbReference type="GO" id="GO:0004674">
    <property type="term" value="F:protein serine/threonine kinase activity"/>
    <property type="evidence" value="ECO:0007669"/>
    <property type="project" value="UniProtKB-KW"/>
</dbReference>
<keyword evidence="1" id="KW-0723">Serine/threonine-protein kinase</keyword>
<proteinExistence type="predicted"/>
<dbReference type="Gene3D" id="3.30.565.10">
    <property type="entry name" value="Histidine kinase-like ATPase, C-terminal domain"/>
    <property type="match status" value="1"/>
</dbReference>
<dbReference type="OrthoDB" id="327549at2"/>
<keyword evidence="3" id="KW-0547">Nucleotide-binding</keyword>
<gene>
    <name evidence="3" type="ORF">E6O51_18335</name>
</gene>
<dbReference type="GO" id="GO:0005524">
    <property type="term" value="F:ATP binding"/>
    <property type="evidence" value="ECO:0007669"/>
    <property type="project" value="UniProtKB-KW"/>
</dbReference>
<evidence type="ECO:0000313" key="3">
    <source>
        <dbReference type="EMBL" id="THF57256.1"/>
    </source>
</evidence>
<evidence type="ECO:0000256" key="1">
    <source>
        <dbReference type="ARBA" id="ARBA00022527"/>
    </source>
</evidence>